<evidence type="ECO:0000256" key="5">
    <source>
        <dbReference type="PROSITE-ProRule" id="PRU00108"/>
    </source>
</evidence>
<comment type="subcellular location">
    <subcellularLocation>
        <location evidence="1 5 6">Nucleus</location>
    </subcellularLocation>
</comment>
<gene>
    <name evidence="9" type="primary">Cnig_chr_IV.g12653</name>
    <name evidence="9" type="ORF">B9Z55_012653</name>
</gene>
<feature type="DNA-binding region" description="Homeobox" evidence="5">
    <location>
        <begin position="142"/>
        <end position="171"/>
    </location>
</feature>
<feature type="compositionally biased region" description="Polar residues" evidence="7">
    <location>
        <begin position="45"/>
        <end position="54"/>
    </location>
</feature>
<keyword evidence="4 5" id="KW-0539">Nucleus</keyword>
<accession>A0A2G5TYD5</accession>
<dbReference type="InterPro" id="IPR009057">
    <property type="entry name" value="Homeodomain-like_sf"/>
</dbReference>
<dbReference type="PROSITE" id="PS00027">
    <property type="entry name" value="HOMEOBOX_1"/>
    <property type="match status" value="1"/>
</dbReference>
<feature type="compositionally biased region" description="Low complexity" evidence="7">
    <location>
        <begin position="1"/>
        <end position="19"/>
    </location>
</feature>
<evidence type="ECO:0000313" key="10">
    <source>
        <dbReference type="Proteomes" id="UP000230233"/>
    </source>
</evidence>
<dbReference type="SUPFAM" id="SSF46689">
    <property type="entry name" value="Homeodomain-like"/>
    <property type="match status" value="1"/>
</dbReference>
<dbReference type="Pfam" id="PF00046">
    <property type="entry name" value="Homeodomain"/>
    <property type="match status" value="1"/>
</dbReference>
<comment type="caution">
    <text evidence="9">The sequence shown here is derived from an EMBL/GenBank/DDBJ whole genome shotgun (WGS) entry which is preliminary data.</text>
</comment>
<dbReference type="GO" id="GO:0005634">
    <property type="term" value="C:nucleus"/>
    <property type="evidence" value="ECO:0007669"/>
    <property type="project" value="UniProtKB-SubCell"/>
</dbReference>
<reference evidence="10" key="1">
    <citation type="submission" date="2017-10" db="EMBL/GenBank/DDBJ databases">
        <title>Rapid genome shrinkage in a self-fertile nematode reveals novel sperm competition proteins.</title>
        <authorList>
            <person name="Yin D."/>
            <person name="Schwarz E.M."/>
            <person name="Thomas C.G."/>
            <person name="Felde R.L."/>
            <person name="Korf I.F."/>
            <person name="Cutter A.D."/>
            <person name="Schartner C.M."/>
            <person name="Ralston E.J."/>
            <person name="Meyer B.J."/>
            <person name="Haag E.S."/>
        </authorList>
    </citation>
    <scope>NUCLEOTIDE SEQUENCE [LARGE SCALE GENOMIC DNA]</scope>
    <source>
        <strain evidence="10">JU1422</strain>
    </source>
</reference>
<evidence type="ECO:0000259" key="8">
    <source>
        <dbReference type="PROSITE" id="PS50071"/>
    </source>
</evidence>
<dbReference type="CDD" id="cd00086">
    <property type="entry name" value="homeodomain"/>
    <property type="match status" value="1"/>
</dbReference>
<dbReference type="InterPro" id="IPR001356">
    <property type="entry name" value="HD"/>
</dbReference>
<keyword evidence="3 5" id="KW-0371">Homeobox</keyword>
<dbReference type="Gene3D" id="1.10.10.60">
    <property type="entry name" value="Homeodomain-like"/>
    <property type="match status" value="1"/>
</dbReference>
<keyword evidence="2 5" id="KW-0238">DNA-binding</keyword>
<evidence type="ECO:0000256" key="4">
    <source>
        <dbReference type="ARBA" id="ARBA00023242"/>
    </source>
</evidence>
<keyword evidence="10" id="KW-1185">Reference proteome</keyword>
<evidence type="ECO:0000256" key="3">
    <source>
        <dbReference type="ARBA" id="ARBA00023155"/>
    </source>
</evidence>
<feature type="domain" description="Homeobox" evidence="8">
    <location>
        <begin position="140"/>
        <end position="170"/>
    </location>
</feature>
<evidence type="ECO:0000313" key="9">
    <source>
        <dbReference type="EMBL" id="PIC32253.1"/>
    </source>
</evidence>
<dbReference type="AlphaFoldDB" id="A0A2G5TYD5"/>
<dbReference type="EMBL" id="PDUG01000004">
    <property type="protein sequence ID" value="PIC32253.1"/>
    <property type="molecule type" value="Genomic_DNA"/>
</dbReference>
<protein>
    <recommendedName>
        <fullName evidence="8">Homeobox domain-containing protein</fullName>
    </recommendedName>
</protein>
<sequence length="201" mass="22930">MHSYPSSGSSLPSQLTGPSNYPSNLVNMSLAPQNRPFQQAHPGPVTTSVVQGTQAAHHHHHHLYPQVGFEQMRRYSLAIHDQAHAYSLWYQQMNAMHGFLIPQPYQFQPLSLPAPPMNPLYHQVSHSSANGRLFNKDQVEEIEKLAPIVGLTPAQIRHWFSNERAKVRKYGEKKKEDEEKKKVEVVVKKEIIVVKIERDSD</sequence>
<feature type="compositionally biased region" description="Polar residues" evidence="7">
    <location>
        <begin position="20"/>
        <end position="37"/>
    </location>
</feature>
<evidence type="ECO:0000256" key="6">
    <source>
        <dbReference type="RuleBase" id="RU000682"/>
    </source>
</evidence>
<evidence type="ECO:0000256" key="1">
    <source>
        <dbReference type="ARBA" id="ARBA00004123"/>
    </source>
</evidence>
<dbReference type="GO" id="GO:0000981">
    <property type="term" value="F:DNA-binding transcription factor activity, RNA polymerase II-specific"/>
    <property type="evidence" value="ECO:0007669"/>
    <property type="project" value="InterPro"/>
</dbReference>
<feature type="region of interest" description="Disordered" evidence="7">
    <location>
        <begin position="1"/>
        <end position="57"/>
    </location>
</feature>
<proteinExistence type="predicted"/>
<name>A0A2G5TYD5_9PELO</name>
<dbReference type="InterPro" id="IPR017970">
    <property type="entry name" value="Homeobox_CS"/>
</dbReference>
<dbReference type="GO" id="GO:0003677">
    <property type="term" value="F:DNA binding"/>
    <property type="evidence" value="ECO:0007669"/>
    <property type="project" value="UniProtKB-UniRule"/>
</dbReference>
<dbReference type="Proteomes" id="UP000230233">
    <property type="component" value="Chromosome IV"/>
</dbReference>
<evidence type="ECO:0000256" key="7">
    <source>
        <dbReference type="SAM" id="MobiDB-lite"/>
    </source>
</evidence>
<evidence type="ECO:0000256" key="2">
    <source>
        <dbReference type="ARBA" id="ARBA00023125"/>
    </source>
</evidence>
<dbReference type="PROSITE" id="PS50071">
    <property type="entry name" value="HOMEOBOX_2"/>
    <property type="match status" value="1"/>
</dbReference>
<organism evidence="9 10">
    <name type="scientific">Caenorhabditis nigoni</name>
    <dbReference type="NCBI Taxonomy" id="1611254"/>
    <lineage>
        <taxon>Eukaryota</taxon>
        <taxon>Metazoa</taxon>
        <taxon>Ecdysozoa</taxon>
        <taxon>Nematoda</taxon>
        <taxon>Chromadorea</taxon>
        <taxon>Rhabditida</taxon>
        <taxon>Rhabditina</taxon>
        <taxon>Rhabditomorpha</taxon>
        <taxon>Rhabditoidea</taxon>
        <taxon>Rhabditidae</taxon>
        <taxon>Peloderinae</taxon>
        <taxon>Caenorhabditis</taxon>
    </lineage>
</organism>